<reference evidence="2" key="1">
    <citation type="journal article" date="2024" name="Proc. Natl. Acad. Sci. U.S.A.">
        <title>Extraordinary preservation of gene collinearity over three hundred million years revealed in homosporous lycophytes.</title>
        <authorList>
            <person name="Li C."/>
            <person name="Wickell D."/>
            <person name="Kuo L.Y."/>
            <person name="Chen X."/>
            <person name="Nie B."/>
            <person name="Liao X."/>
            <person name="Peng D."/>
            <person name="Ji J."/>
            <person name="Jenkins J."/>
            <person name="Williams M."/>
            <person name="Shu S."/>
            <person name="Plott C."/>
            <person name="Barry K."/>
            <person name="Rajasekar S."/>
            <person name="Grimwood J."/>
            <person name="Han X."/>
            <person name="Sun S."/>
            <person name="Hou Z."/>
            <person name="He W."/>
            <person name="Dai G."/>
            <person name="Sun C."/>
            <person name="Schmutz J."/>
            <person name="Leebens-Mack J.H."/>
            <person name="Li F.W."/>
            <person name="Wang L."/>
        </authorList>
    </citation>
    <scope>NUCLEOTIDE SEQUENCE [LARGE SCALE GENOMIC DNA]</scope>
    <source>
        <strain evidence="2">cv. PW_Plant_1</strain>
    </source>
</reference>
<name>A0ACC2EY69_DIPCM</name>
<dbReference type="EMBL" id="CM055092">
    <property type="protein sequence ID" value="KAJ7571437.1"/>
    <property type="molecule type" value="Genomic_DNA"/>
</dbReference>
<accession>A0ACC2EY69</accession>
<dbReference type="Proteomes" id="UP001162992">
    <property type="component" value="Chromosome 1"/>
</dbReference>
<evidence type="ECO:0000313" key="2">
    <source>
        <dbReference type="Proteomes" id="UP001162992"/>
    </source>
</evidence>
<sequence length="738" mass="80653">MRIRSRQQQHRVEISSAVSATAEGTHLTLHIDPKNGHAVRSTDSNLYSLSRYKTNWLEKLRAAKGFPVEPVVQIHEFVSALAEQHRNGLPHKKPLGAGSQSSAEGHRQPAPPESDQSKQDVEQSGVCGGRYQKSVPNDFIKEEQLPNTARNGNPWVSVSSEDSLRDDLSIIKARNISGNSVQDRLRTTSNLQPVDVEEEVVKIESGLQSDRFTQIAGSLEKEGIDPTYSGPESAFYEYIFGISSSYAAGKGSSSQADFIKKHKRKQVKPRLCPKPSDVFEQDIAGSTGDVTETAKPNVTESAGENVSSKLCNQSKDQNFPALISAMGTDAARQTDAAETVTRIVATMRHCNGHQKQDSHFPVREAEDRHCAFEGPYLDENDKIIPNSSMSPSPANKDVAGSGQDWKTNRSQRLSHTVSSKNKGPRTVRSGKLGNAVGQSIVCQKNQMTSAQPPAEVEKQTLQKAVEVSGSMRKPNGLGSKKSKADSNPITSGAPNLSERSDIACRLGASPVPKLPIDHPARQSKETLVFSVYQVFAQAGKAGLTAREAVSRILEGGLPGLHEGGVIPRVEVGKILRTSPYFMELEESKYVLCSAVVGAEDHSFSLEFNAVEEDNELAAEGNPEETKRYKQRGSSQLAALAAIRRARTGTTRRKAALDDFTSDSFTVQESMTDECKSVMPQKKRLKSVKQDSSRLGNRCNRSDGKGWHCPLYAQVGYLLCDHHLEKLRLKSASRSRNAQ</sequence>
<evidence type="ECO:0000313" key="1">
    <source>
        <dbReference type="EMBL" id="KAJ7571437.1"/>
    </source>
</evidence>
<protein>
    <submittedName>
        <fullName evidence="1">Uncharacterized protein</fullName>
    </submittedName>
</protein>
<organism evidence="1 2">
    <name type="scientific">Diphasiastrum complanatum</name>
    <name type="common">Issler's clubmoss</name>
    <name type="synonym">Lycopodium complanatum</name>
    <dbReference type="NCBI Taxonomy" id="34168"/>
    <lineage>
        <taxon>Eukaryota</taxon>
        <taxon>Viridiplantae</taxon>
        <taxon>Streptophyta</taxon>
        <taxon>Embryophyta</taxon>
        <taxon>Tracheophyta</taxon>
        <taxon>Lycopodiopsida</taxon>
        <taxon>Lycopodiales</taxon>
        <taxon>Lycopodiaceae</taxon>
        <taxon>Lycopodioideae</taxon>
        <taxon>Diphasiastrum</taxon>
    </lineage>
</organism>
<proteinExistence type="predicted"/>
<gene>
    <name evidence="1" type="ORF">O6H91_01G163200</name>
</gene>
<keyword evidence="2" id="KW-1185">Reference proteome</keyword>
<comment type="caution">
    <text evidence="1">The sequence shown here is derived from an EMBL/GenBank/DDBJ whole genome shotgun (WGS) entry which is preliminary data.</text>
</comment>